<dbReference type="Gene3D" id="3.30.1120.10">
    <property type="match status" value="1"/>
</dbReference>
<name>A0A518DIP3_9BACT</name>
<dbReference type="InterPro" id="IPR000917">
    <property type="entry name" value="Sulfatase_N"/>
</dbReference>
<keyword evidence="7" id="KW-1185">Reference proteome</keyword>
<dbReference type="Gene3D" id="3.40.720.10">
    <property type="entry name" value="Alkaline Phosphatase, subunit A"/>
    <property type="match status" value="1"/>
</dbReference>
<evidence type="ECO:0000259" key="5">
    <source>
        <dbReference type="Pfam" id="PF00884"/>
    </source>
</evidence>
<protein>
    <submittedName>
        <fullName evidence="6">Arylsulfatase</fullName>
        <ecNumber evidence="6">3.1.6.1</ecNumber>
    </submittedName>
</protein>
<proteinExistence type="inferred from homology"/>
<evidence type="ECO:0000313" key="6">
    <source>
        <dbReference type="EMBL" id="QDU91351.1"/>
    </source>
</evidence>
<keyword evidence="4" id="KW-0732">Signal</keyword>
<evidence type="ECO:0000256" key="3">
    <source>
        <dbReference type="SAM" id="MobiDB-lite"/>
    </source>
</evidence>
<sequence precursor="true">MYKTLIGGIALLCALAAHAAEKPNIVFIYADDWGWGDLSCHGHPWLETPNIDALAREGTDFRQFNVLNPVCSPSRVAAMTGRYPSRYGVNSVFGARRPGPEQPDWLDPKAPTTPRYLKAAGYRTAHFGKWHMAVDRLPGQPAMADYGIDESAVYHGPGPGIQPHAIADRAAQFIEANKDHPFFVNVWLHESHTMHSPTPASLEKWKRLDDEQKRIYAAVITDGDNKVGKVLAALDKAGVAQNTIVVFSSDNGPEGTSSSKGSPGKYGSYYSVGETGGLRGRKRSLFEGGVRTPFIVRWPGHTPAGTIDDTTVFSAVDLLPTFCAAAGVTPPAEARGDGENLIAAFNGETVARTRPIFWLHTGKRSEPDWWPRLAVRDGDWKLVTTFDGARAELHNLKADRAEAVAKDQSKEHPEIAARLTKMALDWYATLPTKADPTCISPSRGAAEEESSRIDGSRAR</sequence>
<dbReference type="OrthoDB" id="9783154at2"/>
<feature type="signal peptide" evidence="4">
    <location>
        <begin position="1"/>
        <end position="19"/>
    </location>
</feature>
<keyword evidence="2 6" id="KW-0378">Hydrolase</keyword>
<dbReference type="Pfam" id="PF00884">
    <property type="entry name" value="Sulfatase"/>
    <property type="match status" value="1"/>
</dbReference>
<comment type="similarity">
    <text evidence="1">Belongs to the sulfatase family.</text>
</comment>
<dbReference type="PANTHER" id="PTHR42693">
    <property type="entry name" value="ARYLSULFATASE FAMILY MEMBER"/>
    <property type="match status" value="1"/>
</dbReference>
<feature type="region of interest" description="Disordered" evidence="3">
    <location>
        <begin position="436"/>
        <end position="459"/>
    </location>
</feature>
<dbReference type="EC" id="3.1.6.1" evidence="6"/>
<dbReference type="Proteomes" id="UP000317429">
    <property type="component" value="Chromosome"/>
</dbReference>
<feature type="compositionally biased region" description="Basic and acidic residues" evidence="3">
    <location>
        <begin position="445"/>
        <end position="459"/>
    </location>
</feature>
<gene>
    <name evidence="6" type="primary">atsA_73</name>
    <name evidence="6" type="ORF">Pla175_47730</name>
</gene>
<dbReference type="AlphaFoldDB" id="A0A518DIP3"/>
<organism evidence="6 7">
    <name type="scientific">Pirellulimonas nuda</name>
    <dbReference type="NCBI Taxonomy" id="2528009"/>
    <lineage>
        <taxon>Bacteria</taxon>
        <taxon>Pseudomonadati</taxon>
        <taxon>Planctomycetota</taxon>
        <taxon>Planctomycetia</taxon>
        <taxon>Pirellulales</taxon>
        <taxon>Lacipirellulaceae</taxon>
        <taxon>Pirellulimonas</taxon>
    </lineage>
</organism>
<dbReference type="KEGG" id="pnd:Pla175_47730"/>
<evidence type="ECO:0000256" key="2">
    <source>
        <dbReference type="ARBA" id="ARBA00022801"/>
    </source>
</evidence>
<evidence type="ECO:0000256" key="4">
    <source>
        <dbReference type="SAM" id="SignalP"/>
    </source>
</evidence>
<dbReference type="InterPro" id="IPR017850">
    <property type="entry name" value="Alkaline_phosphatase_core_sf"/>
</dbReference>
<feature type="chain" id="PRO_5021986371" evidence="4">
    <location>
        <begin position="20"/>
        <end position="459"/>
    </location>
</feature>
<dbReference type="RefSeq" id="WP_145291379.1">
    <property type="nucleotide sequence ID" value="NZ_CP036291.1"/>
</dbReference>
<dbReference type="PANTHER" id="PTHR42693:SF53">
    <property type="entry name" value="ENDO-4-O-SULFATASE"/>
    <property type="match status" value="1"/>
</dbReference>
<evidence type="ECO:0000256" key="1">
    <source>
        <dbReference type="ARBA" id="ARBA00008779"/>
    </source>
</evidence>
<dbReference type="SUPFAM" id="SSF53649">
    <property type="entry name" value="Alkaline phosphatase-like"/>
    <property type="match status" value="1"/>
</dbReference>
<dbReference type="GO" id="GO:0004065">
    <property type="term" value="F:arylsulfatase activity"/>
    <property type="evidence" value="ECO:0007669"/>
    <property type="project" value="UniProtKB-EC"/>
</dbReference>
<feature type="domain" description="Sulfatase N-terminal" evidence="5">
    <location>
        <begin position="23"/>
        <end position="328"/>
    </location>
</feature>
<reference evidence="6 7" key="1">
    <citation type="submission" date="2019-02" db="EMBL/GenBank/DDBJ databases">
        <title>Deep-cultivation of Planctomycetes and their phenomic and genomic characterization uncovers novel biology.</title>
        <authorList>
            <person name="Wiegand S."/>
            <person name="Jogler M."/>
            <person name="Boedeker C."/>
            <person name="Pinto D."/>
            <person name="Vollmers J."/>
            <person name="Rivas-Marin E."/>
            <person name="Kohn T."/>
            <person name="Peeters S.H."/>
            <person name="Heuer A."/>
            <person name="Rast P."/>
            <person name="Oberbeckmann S."/>
            <person name="Bunk B."/>
            <person name="Jeske O."/>
            <person name="Meyerdierks A."/>
            <person name="Storesund J.E."/>
            <person name="Kallscheuer N."/>
            <person name="Luecker S."/>
            <person name="Lage O.M."/>
            <person name="Pohl T."/>
            <person name="Merkel B.J."/>
            <person name="Hornburger P."/>
            <person name="Mueller R.-W."/>
            <person name="Bruemmer F."/>
            <person name="Labrenz M."/>
            <person name="Spormann A.M."/>
            <person name="Op den Camp H."/>
            <person name="Overmann J."/>
            <person name="Amann R."/>
            <person name="Jetten M.S.M."/>
            <person name="Mascher T."/>
            <person name="Medema M.H."/>
            <person name="Devos D.P."/>
            <person name="Kaster A.-K."/>
            <person name="Ovreas L."/>
            <person name="Rohde M."/>
            <person name="Galperin M.Y."/>
            <person name="Jogler C."/>
        </authorList>
    </citation>
    <scope>NUCLEOTIDE SEQUENCE [LARGE SCALE GENOMIC DNA]</scope>
    <source>
        <strain evidence="6 7">Pla175</strain>
    </source>
</reference>
<dbReference type="InterPro" id="IPR050738">
    <property type="entry name" value="Sulfatase"/>
</dbReference>
<dbReference type="EMBL" id="CP036291">
    <property type="protein sequence ID" value="QDU91351.1"/>
    <property type="molecule type" value="Genomic_DNA"/>
</dbReference>
<evidence type="ECO:0000313" key="7">
    <source>
        <dbReference type="Proteomes" id="UP000317429"/>
    </source>
</evidence>
<accession>A0A518DIP3</accession>